<dbReference type="InterPro" id="IPR050196">
    <property type="entry name" value="Cytochrome_P450_Monoox"/>
</dbReference>
<gene>
    <name evidence="8" type="ORF">ACFSJS_24430</name>
</gene>
<evidence type="ECO:0000256" key="6">
    <source>
        <dbReference type="ARBA" id="ARBA00023033"/>
    </source>
</evidence>
<dbReference type="Gene3D" id="1.10.630.10">
    <property type="entry name" value="Cytochrome P450"/>
    <property type="match status" value="1"/>
</dbReference>
<dbReference type="InterPro" id="IPR002401">
    <property type="entry name" value="Cyt_P450_E_grp-I"/>
</dbReference>
<dbReference type="RefSeq" id="WP_380903988.1">
    <property type="nucleotide sequence ID" value="NZ_JBHUFU010000019.1"/>
</dbReference>
<dbReference type="PANTHER" id="PTHR24291:SF50">
    <property type="entry name" value="BIFUNCTIONAL ALBAFLAVENONE MONOOXYGENASE_TERPENE SYNTHASE"/>
    <property type="match status" value="1"/>
</dbReference>
<dbReference type="PROSITE" id="PS00086">
    <property type="entry name" value="CYTOCHROME_P450"/>
    <property type="match status" value="1"/>
</dbReference>
<dbReference type="SUPFAM" id="SSF48264">
    <property type="entry name" value="Cytochrome P450"/>
    <property type="match status" value="1"/>
</dbReference>
<evidence type="ECO:0000256" key="2">
    <source>
        <dbReference type="ARBA" id="ARBA00022617"/>
    </source>
</evidence>
<dbReference type="InterPro" id="IPR001128">
    <property type="entry name" value="Cyt_P450"/>
</dbReference>
<keyword evidence="2 7" id="KW-0349">Heme</keyword>
<evidence type="ECO:0000256" key="3">
    <source>
        <dbReference type="ARBA" id="ARBA00022723"/>
    </source>
</evidence>
<accession>A0ABW4PPS9</accession>
<sequence>MSARPPGPPLRALPGLLRKLAVDRLGMMRDAAALADAVRVSVGPKRMYVFNRPDYAKHVLADNAANYRKGIGLVESRRMLGDGLLTSEGELWRAQRRTVQPAFRPGRIAAQAGAVAEEAVRLLDLLVRRGGQGPVDVLHEVTGFTLGVLGRTVLDTDLGGYGGIAHAFEAVQDQAMFDMVTQGLVPVWVPLRTQRRFRRARRELTRIVDELVADRGARMAEGESADDAFSRMILAARAQSDPAAGRGRLRDELVTLLLAGHETTASTLGWTLLLLARHPRVRDLVREEARGVLAGGRPPEAEDLHKLTYTTQVVQEAMRLYPPVWILPRVARRADEVGGYAVSAGADVLVCPYTLHRHPGLWEEPERFDPGRFDPARAADRPRYAYIPFGAGPRFCVGSGLGMMEAVFVTALLTRDLDMDVVPGHEGVAEPMMSLRMRGGLPMTVRRAR</sequence>
<keyword evidence="6 7" id="KW-0503">Monooxygenase</keyword>
<evidence type="ECO:0000313" key="9">
    <source>
        <dbReference type="Proteomes" id="UP001597365"/>
    </source>
</evidence>
<dbReference type="InterPro" id="IPR017972">
    <property type="entry name" value="Cyt_P450_CS"/>
</dbReference>
<protein>
    <submittedName>
        <fullName evidence="8">Cytochrome P450</fullName>
    </submittedName>
</protein>
<keyword evidence="5 7" id="KW-0408">Iron</keyword>
<evidence type="ECO:0000256" key="4">
    <source>
        <dbReference type="ARBA" id="ARBA00023002"/>
    </source>
</evidence>
<comment type="similarity">
    <text evidence="1 7">Belongs to the cytochrome P450 family.</text>
</comment>
<dbReference type="Proteomes" id="UP001597365">
    <property type="component" value="Unassembled WGS sequence"/>
</dbReference>
<organism evidence="8 9">
    <name type="scientific">Streptomyces desertarenae</name>
    <dbReference type="NCBI Taxonomy" id="2666184"/>
    <lineage>
        <taxon>Bacteria</taxon>
        <taxon>Bacillati</taxon>
        <taxon>Actinomycetota</taxon>
        <taxon>Actinomycetes</taxon>
        <taxon>Kitasatosporales</taxon>
        <taxon>Streptomycetaceae</taxon>
        <taxon>Streptomyces</taxon>
    </lineage>
</organism>
<dbReference type="PANTHER" id="PTHR24291">
    <property type="entry name" value="CYTOCHROME P450 FAMILY 4"/>
    <property type="match status" value="1"/>
</dbReference>
<dbReference type="CDD" id="cd20620">
    <property type="entry name" value="CYP132-like"/>
    <property type="match status" value="1"/>
</dbReference>
<dbReference type="EMBL" id="JBHUFU010000019">
    <property type="protein sequence ID" value="MFD1832766.1"/>
    <property type="molecule type" value="Genomic_DNA"/>
</dbReference>
<comment type="caution">
    <text evidence="8">The sequence shown here is derived from an EMBL/GenBank/DDBJ whole genome shotgun (WGS) entry which is preliminary data.</text>
</comment>
<name>A0ABW4PPS9_9ACTN</name>
<evidence type="ECO:0000256" key="5">
    <source>
        <dbReference type="ARBA" id="ARBA00023004"/>
    </source>
</evidence>
<reference evidence="9" key="1">
    <citation type="journal article" date="2019" name="Int. J. Syst. Evol. Microbiol.">
        <title>The Global Catalogue of Microorganisms (GCM) 10K type strain sequencing project: providing services to taxonomists for standard genome sequencing and annotation.</title>
        <authorList>
            <consortium name="The Broad Institute Genomics Platform"/>
            <consortium name="The Broad Institute Genome Sequencing Center for Infectious Disease"/>
            <person name="Wu L."/>
            <person name="Ma J."/>
        </authorList>
    </citation>
    <scope>NUCLEOTIDE SEQUENCE [LARGE SCALE GENOMIC DNA]</scope>
    <source>
        <strain evidence="9">CGMCC 4.7455</strain>
    </source>
</reference>
<dbReference type="PRINTS" id="PR00463">
    <property type="entry name" value="EP450I"/>
</dbReference>
<keyword evidence="9" id="KW-1185">Reference proteome</keyword>
<dbReference type="InterPro" id="IPR036396">
    <property type="entry name" value="Cyt_P450_sf"/>
</dbReference>
<keyword evidence="4 7" id="KW-0560">Oxidoreductase</keyword>
<evidence type="ECO:0000256" key="7">
    <source>
        <dbReference type="RuleBase" id="RU000461"/>
    </source>
</evidence>
<evidence type="ECO:0000256" key="1">
    <source>
        <dbReference type="ARBA" id="ARBA00010617"/>
    </source>
</evidence>
<evidence type="ECO:0000313" key="8">
    <source>
        <dbReference type="EMBL" id="MFD1832766.1"/>
    </source>
</evidence>
<dbReference type="PRINTS" id="PR00385">
    <property type="entry name" value="P450"/>
</dbReference>
<dbReference type="Pfam" id="PF00067">
    <property type="entry name" value="p450"/>
    <property type="match status" value="1"/>
</dbReference>
<keyword evidence="3 7" id="KW-0479">Metal-binding</keyword>
<proteinExistence type="inferred from homology"/>